<dbReference type="Proteomes" id="UP000239001">
    <property type="component" value="Unassembled WGS sequence"/>
</dbReference>
<dbReference type="RefSeq" id="WP_106457786.1">
    <property type="nucleotide sequence ID" value="NZ_PXOH01000017.1"/>
</dbReference>
<sequence>MSIFHLGEKKYLEAILNQLELMIAYYSYGNGEIMIEDSMDWIDLDFKATLSKINKMLKAELGLQVSNMDNTFSTTLWFEMKKK</sequence>
<reference evidence="1 2" key="1">
    <citation type="submission" date="2018-03" db="EMBL/GenBank/DDBJ databases">
        <title>The ancient ancestry and fast evolution of plastids.</title>
        <authorList>
            <person name="Moore K.R."/>
            <person name="Magnabosco C."/>
            <person name="Momper L."/>
            <person name="Gold D.A."/>
            <person name="Bosak T."/>
            <person name="Fournier G.P."/>
        </authorList>
    </citation>
    <scope>NUCLEOTIDE SEQUENCE [LARGE SCALE GENOMIC DNA]</scope>
    <source>
        <strain evidence="1 2">CCALA 016</strain>
    </source>
</reference>
<keyword evidence="2" id="KW-1185">Reference proteome</keyword>
<proteinExistence type="predicted"/>
<evidence type="ECO:0000313" key="1">
    <source>
        <dbReference type="EMBL" id="PSF35814.1"/>
    </source>
</evidence>
<dbReference type="EMBL" id="PXOH01000017">
    <property type="protein sequence ID" value="PSF35814.1"/>
    <property type="molecule type" value="Genomic_DNA"/>
</dbReference>
<accession>A0A2T1LVR6</accession>
<organism evidence="1 2">
    <name type="scientific">Aphanothece hegewaldii CCALA 016</name>
    <dbReference type="NCBI Taxonomy" id="2107694"/>
    <lineage>
        <taxon>Bacteria</taxon>
        <taxon>Bacillati</taxon>
        <taxon>Cyanobacteriota</taxon>
        <taxon>Cyanophyceae</taxon>
        <taxon>Oscillatoriophycideae</taxon>
        <taxon>Chroococcales</taxon>
        <taxon>Aphanothecaceae</taxon>
        <taxon>Aphanothece</taxon>
    </lineage>
</organism>
<evidence type="ECO:0000313" key="2">
    <source>
        <dbReference type="Proteomes" id="UP000239001"/>
    </source>
</evidence>
<comment type="caution">
    <text evidence="1">The sequence shown here is derived from an EMBL/GenBank/DDBJ whole genome shotgun (WGS) entry which is preliminary data.</text>
</comment>
<name>A0A2T1LVR6_9CHRO</name>
<dbReference type="AlphaFoldDB" id="A0A2T1LVR6"/>
<protein>
    <submittedName>
        <fullName evidence="1">Uncharacterized protein</fullName>
    </submittedName>
</protein>
<gene>
    <name evidence="1" type="ORF">C7H19_15425</name>
</gene>
<reference evidence="1 2" key="2">
    <citation type="submission" date="2018-03" db="EMBL/GenBank/DDBJ databases">
        <authorList>
            <person name="Keele B.F."/>
        </authorList>
    </citation>
    <scope>NUCLEOTIDE SEQUENCE [LARGE SCALE GENOMIC DNA]</scope>
    <source>
        <strain evidence="1 2">CCALA 016</strain>
    </source>
</reference>